<sequence>MGGLDKPQSTHLPRPRTASRPMNRTGCSRAEEAEPWVIHGPRKPNRGPTRELDGLFTARTVRPLNARTAQGRYLRSTSLAQVPRPLELGNLAAWSSKGTSLAQVPCPLGLGHLSPCFSKDEPRSSASPTGTRPPITLFLKEQASLKCLAPTHQT</sequence>
<evidence type="ECO:0000313" key="3">
    <source>
        <dbReference type="Proteomes" id="UP001604336"/>
    </source>
</evidence>
<dbReference type="AlphaFoldDB" id="A0ABD1Q139"/>
<feature type="region of interest" description="Disordered" evidence="1">
    <location>
        <begin position="1"/>
        <end position="51"/>
    </location>
</feature>
<organism evidence="2 3">
    <name type="scientific">Abeliophyllum distichum</name>
    <dbReference type="NCBI Taxonomy" id="126358"/>
    <lineage>
        <taxon>Eukaryota</taxon>
        <taxon>Viridiplantae</taxon>
        <taxon>Streptophyta</taxon>
        <taxon>Embryophyta</taxon>
        <taxon>Tracheophyta</taxon>
        <taxon>Spermatophyta</taxon>
        <taxon>Magnoliopsida</taxon>
        <taxon>eudicotyledons</taxon>
        <taxon>Gunneridae</taxon>
        <taxon>Pentapetalae</taxon>
        <taxon>asterids</taxon>
        <taxon>lamiids</taxon>
        <taxon>Lamiales</taxon>
        <taxon>Oleaceae</taxon>
        <taxon>Forsythieae</taxon>
        <taxon>Abeliophyllum</taxon>
    </lineage>
</organism>
<evidence type="ECO:0000256" key="1">
    <source>
        <dbReference type="SAM" id="MobiDB-lite"/>
    </source>
</evidence>
<dbReference type="Proteomes" id="UP001604336">
    <property type="component" value="Unassembled WGS sequence"/>
</dbReference>
<comment type="caution">
    <text evidence="2">The sequence shown here is derived from an EMBL/GenBank/DDBJ whole genome shotgun (WGS) entry which is preliminary data.</text>
</comment>
<dbReference type="EMBL" id="JBFOLK010000012">
    <property type="protein sequence ID" value="KAL2469567.1"/>
    <property type="molecule type" value="Genomic_DNA"/>
</dbReference>
<keyword evidence="3" id="KW-1185">Reference proteome</keyword>
<evidence type="ECO:0000313" key="2">
    <source>
        <dbReference type="EMBL" id="KAL2469567.1"/>
    </source>
</evidence>
<proteinExistence type="predicted"/>
<protein>
    <submittedName>
        <fullName evidence="2">Uncharacterized protein</fullName>
    </submittedName>
</protein>
<accession>A0ABD1Q139</accession>
<gene>
    <name evidence="2" type="ORF">Adt_37703</name>
</gene>
<name>A0ABD1Q139_9LAMI</name>
<reference evidence="3" key="1">
    <citation type="submission" date="2024-07" db="EMBL/GenBank/DDBJ databases">
        <title>Two chromosome-level genome assemblies of Korean endemic species Abeliophyllum distichum and Forsythia ovata (Oleaceae).</title>
        <authorList>
            <person name="Jang H."/>
        </authorList>
    </citation>
    <scope>NUCLEOTIDE SEQUENCE [LARGE SCALE GENOMIC DNA]</scope>
</reference>